<comment type="caution">
    <text evidence="1">The sequence shown here is derived from an EMBL/GenBank/DDBJ whole genome shotgun (WGS) entry which is preliminary data.</text>
</comment>
<proteinExistence type="predicted"/>
<gene>
    <name evidence="1" type="ORF">G4Z05_10200</name>
</gene>
<name>A0A6B3TQH2_9BACI</name>
<dbReference type="EMBL" id="JAAIUV010000014">
    <property type="protein sequence ID" value="NEX79245.1"/>
    <property type="molecule type" value="Genomic_DNA"/>
</dbReference>
<evidence type="ECO:0000313" key="1">
    <source>
        <dbReference type="EMBL" id="NEX79245.1"/>
    </source>
</evidence>
<reference evidence="1" key="1">
    <citation type="submission" date="2020-02" db="EMBL/GenBank/DDBJ databases">
        <title>Bacillus sedimentmangrovi sp. nov., isolated from sediment of the mangrove ecosystem.</title>
        <authorList>
            <person name="Liu G."/>
        </authorList>
    </citation>
    <scope>NUCLEOTIDE SEQUENCE [LARGE SCALE GENOMIC DNA]</scope>
    <source>
        <strain evidence="1">SgZ-7</strain>
    </source>
</reference>
<dbReference type="AlphaFoldDB" id="A0A6B3TQH2"/>
<accession>A0A6B3TQH2</accession>
<sequence>MAKWVWLSSTKFKTKYSQQKVIELGPWERHGEHVVDGIPIVINMGEI</sequence>
<keyword evidence="2" id="KW-1185">Reference proteome</keyword>
<protein>
    <submittedName>
        <fullName evidence="1">Uncharacterized protein</fullName>
    </submittedName>
</protein>
<dbReference type="Proteomes" id="UP000481621">
    <property type="component" value="Unassembled WGS sequence"/>
</dbReference>
<organism evidence="1 2">
    <name type="scientific">Neobacillus thermocopriae</name>
    <dbReference type="NCBI Taxonomy" id="1215031"/>
    <lineage>
        <taxon>Bacteria</taxon>
        <taxon>Bacillati</taxon>
        <taxon>Bacillota</taxon>
        <taxon>Bacilli</taxon>
        <taxon>Bacillales</taxon>
        <taxon>Bacillaceae</taxon>
        <taxon>Neobacillus</taxon>
    </lineage>
</organism>
<evidence type="ECO:0000313" key="2">
    <source>
        <dbReference type="Proteomes" id="UP000481621"/>
    </source>
</evidence>